<dbReference type="InterPro" id="IPR016181">
    <property type="entry name" value="Acyl_CoA_acyltransferase"/>
</dbReference>
<feature type="domain" description="N-acetyltransferase" evidence="5">
    <location>
        <begin position="327"/>
        <end position="478"/>
    </location>
</feature>
<dbReference type="AlphaFoldDB" id="A0A7J7C797"/>
<dbReference type="Pfam" id="PF00583">
    <property type="entry name" value="Acetyltransf_1"/>
    <property type="match status" value="1"/>
</dbReference>
<dbReference type="PROSITE" id="PS51186">
    <property type="entry name" value="GNAT"/>
    <property type="match status" value="1"/>
</dbReference>
<evidence type="ECO:0000256" key="4">
    <source>
        <dbReference type="SAM" id="MobiDB-lite"/>
    </source>
</evidence>
<dbReference type="SUPFAM" id="SSF55729">
    <property type="entry name" value="Acyl-CoA N-acyltransferases (Nat)"/>
    <property type="match status" value="1"/>
</dbReference>
<dbReference type="EMBL" id="JAAARO010000020">
    <property type="protein sequence ID" value="KAF5729825.1"/>
    <property type="molecule type" value="Genomic_DNA"/>
</dbReference>
<dbReference type="GO" id="GO:0031417">
    <property type="term" value="C:NatC complex"/>
    <property type="evidence" value="ECO:0007669"/>
    <property type="project" value="TreeGrafter"/>
</dbReference>
<protein>
    <recommendedName>
        <fullName evidence="5">N-acetyltransferase domain-containing protein</fullName>
    </recommendedName>
</protein>
<proteinExistence type="inferred from homology"/>
<gene>
    <name evidence="6" type="ORF">HS088_TW20G00190</name>
</gene>
<comment type="similarity">
    <text evidence="3">Belongs to the acetyltransferase family. MAK3 subfamily.</text>
</comment>
<comment type="caution">
    <text evidence="6">The sequence shown here is derived from an EMBL/GenBank/DDBJ whole genome shotgun (WGS) entry which is preliminary data.</text>
</comment>
<evidence type="ECO:0000313" key="7">
    <source>
        <dbReference type="Proteomes" id="UP000593562"/>
    </source>
</evidence>
<keyword evidence="2" id="KW-0012">Acyltransferase</keyword>
<accession>A0A7J7C797</accession>
<dbReference type="CDD" id="cd04301">
    <property type="entry name" value="NAT_SF"/>
    <property type="match status" value="1"/>
</dbReference>
<dbReference type="GO" id="GO:0004596">
    <property type="term" value="F:protein-N-terminal amino-acid acetyltransferase activity"/>
    <property type="evidence" value="ECO:0007669"/>
    <property type="project" value="InterPro"/>
</dbReference>
<sequence>MEETAPMKSQPLHNFSLSLLKWSTNNTTNHRRSHPEPGQQNREKSDSIRPLRVGSRSARPHHRFASCSSSIGPKTKPARHASSPESGTAQKEVGLPHNNNNDTEAEEEEREEQEGKDEQVEDGGETAQRPWNLRPRKVISTRVFMNENERTYNGNGNSKEFPAQGNQQPKSMRLRGMAASATETAAQEVFGGGNGGEKRRFWIALSKDEIEEDIFVMTGNRPSRRPKKRPKNVQKQLDVVFPGMWLVGASADAYRVAEAPVKALPEAVDRQPWFGTKMSWSLGHGMLLTWAAHLDTWFVLCLHTESPERVMMETTNEEPEKVDFDPSEIEYVSYGGEHHLPLVMNLVDQELSEPYSIFTYRYFVYLWPQLSFLAFHRGRCVGTVVCKMGEHRSSTFRGYIAMLVVIKPFRGKGIATELVTRSIKVMMESGCEEVTLEAEVTNKGALALYGRLGFIRAKRLFHYYLNGVDAFRLKLLFPRQELHSSLHMIADQDECCDHGDHLSPEDCSEPIKSYS</sequence>
<dbReference type="InterPro" id="IPR000182">
    <property type="entry name" value="GNAT_dom"/>
</dbReference>
<evidence type="ECO:0000256" key="3">
    <source>
        <dbReference type="ARBA" id="ARBA00024025"/>
    </source>
</evidence>
<dbReference type="Pfam" id="PF07797">
    <property type="entry name" value="DUF1639"/>
    <property type="match status" value="1"/>
</dbReference>
<evidence type="ECO:0000256" key="1">
    <source>
        <dbReference type="ARBA" id="ARBA00022679"/>
    </source>
</evidence>
<dbReference type="InterPro" id="IPR044542">
    <property type="entry name" value="NAA30-like"/>
</dbReference>
<dbReference type="PANTHER" id="PTHR45896:SF1">
    <property type="entry name" value="N-ALPHA-ACETYLTRANSFERASE 30"/>
    <property type="match status" value="1"/>
</dbReference>
<keyword evidence="7" id="KW-1185">Reference proteome</keyword>
<dbReference type="Proteomes" id="UP000593562">
    <property type="component" value="Unassembled WGS sequence"/>
</dbReference>
<evidence type="ECO:0000313" key="6">
    <source>
        <dbReference type="EMBL" id="KAF5729825.1"/>
    </source>
</evidence>
<feature type="compositionally biased region" description="Acidic residues" evidence="4">
    <location>
        <begin position="103"/>
        <end position="124"/>
    </location>
</feature>
<feature type="region of interest" description="Disordered" evidence="4">
    <location>
        <begin position="1"/>
        <end position="132"/>
    </location>
</feature>
<dbReference type="FunFam" id="3.40.630.30:FF:000051">
    <property type="entry name" value="N-alpha-acetyltransferase MAK3 isoform A"/>
    <property type="match status" value="1"/>
</dbReference>
<dbReference type="PANTHER" id="PTHR45896">
    <property type="entry name" value="N-ALPHA-ACETYLTRANSFERASE 30"/>
    <property type="match status" value="1"/>
</dbReference>
<evidence type="ECO:0000256" key="2">
    <source>
        <dbReference type="ARBA" id="ARBA00023315"/>
    </source>
</evidence>
<reference evidence="6 7" key="1">
    <citation type="journal article" date="2020" name="Nat. Commun.">
        <title>Genome of Tripterygium wilfordii and identification of cytochrome P450 involved in triptolide biosynthesis.</title>
        <authorList>
            <person name="Tu L."/>
            <person name="Su P."/>
            <person name="Zhang Z."/>
            <person name="Gao L."/>
            <person name="Wang J."/>
            <person name="Hu T."/>
            <person name="Zhou J."/>
            <person name="Zhang Y."/>
            <person name="Zhao Y."/>
            <person name="Liu Y."/>
            <person name="Song Y."/>
            <person name="Tong Y."/>
            <person name="Lu Y."/>
            <person name="Yang J."/>
            <person name="Xu C."/>
            <person name="Jia M."/>
            <person name="Peters R.J."/>
            <person name="Huang L."/>
            <person name="Gao W."/>
        </authorList>
    </citation>
    <scope>NUCLEOTIDE SEQUENCE [LARGE SCALE GENOMIC DNA]</scope>
    <source>
        <strain evidence="7">cv. XIE 37</strain>
        <tissue evidence="6">Leaf</tissue>
    </source>
</reference>
<organism evidence="6 7">
    <name type="scientific">Tripterygium wilfordii</name>
    <name type="common">Thunder God vine</name>
    <dbReference type="NCBI Taxonomy" id="458696"/>
    <lineage>
        <taxon>Eukaryota</taxon>
        <taxon>Viridiplantae</taxon>
        <taxon>Streptophyta</taxon>
        <taxon>Embryophyta</taxon>
        <taxon>Tracheophyta</taxon>
        <taxon>Spermatophyta</taxon>
        <taxon>Magnoliopsida</taxon>
        <taxon>eudicotyledons</taxon>
        <taxon>Gunneridae</taxon>
        <taxon>Pentapetalae</taxon>
        <taxon>rosids</taxon>
        <taxon>fabids</taxon>
        <taxon>Celastrales</taxon>
        <taxon>Celastraceae</taxon>
        <taxon>Tripterygium</taxon>
    </lineage>
</organism>
<dbReference type="InParanoid" id="A0A7J7C797"/>
<feature type="region of interest" description="Disordered" evidence="4">
    <location>
        <begin position="149"/>
        <end position="168"/>
    </location>
</feature>
<dbReference type="Gene3D" id="3.40.630.30">
    <property type="match status" value="1"/>
</dbReference>
<dbReference type="InterPro" id="IPR012438">
    <property type="entry name" value="DUF1639"/>
</dbReference>
<feature type="compositionally biased region" description="Polar residues" evidence="4">
    <location>
        <begin position="151"/>
        <end position="168"/>
    </location>
</feature>
<feature type="compositionally biased region" description="Polar residues" evidence="4">
    <location>
        <begin position="11"/>
        <end position="28"/>
    </location>
</feature>
<evidence type="ECO:0000259" key="5">
    <source>
        <dbReference type="PROSITE" id="PS51186"/>
    </source>
</evidence>
<name>A0A7J7C797_TRIWF</name>
<keyword evidence="1" id="KW-0808">Transferase</keyword>